<feature type="transmembrane region" description="Helical" evidence="1">
    <location>
        <begin position="363"/>
        <end position="386"/>
    </location>
</feature>
<dbReference type="InterPro" id="IPR001036">
    <property type="entry name" value="Acrflvin-R"/>
</dbReference>
<dbReference type="PANTHER" id="PTHR32063:SF24">
    <property type="entry name" value="CATION EFFLUX SYSTEM (ACRB_ACRD_ACRF FAMILY)"/>
    <property type="match status" value="1"/>
</dbReference>
<evidence type="ECO:0000313" key="2">
    <source>
        <dbReference type="EMBL" id="MBK8571970.1"/>
    </source>
</evidence>
<feature type="transmembrane region" description="Helical" evidence="1">
    <location>
        <begin position="1013"/>
        <end position="1039"/>
    </location>
</feature>
<comment type="caution">
    <text evidence="2">The sequence shown here is derived from an EMBL/GenBank/DDBJ whole genome shotgun (WGS) entry which is preliminary data.</text>
</comment>
<organism evidence="2 3">
    <name type="scientific">Candidatus Geothrix odensensis</name>
    <dbReference type="NCBI Taxonomy" id="2954440"/>
    <lineage>
        <taxon>Bacteria</taxon>
        <taxon>Pseudomonadati</taxon>
        <taxon>Acidobacteriota</taxon>
        <taxon>Holophagae</taxon>
        <taxon>Holophagales</taxon>
        <taxon>Holophagaceae</taxon>
        <taxon>Geothrix</taxon>
    </lineage>
</organism>
<dbReference type="SUPFAM" id="SSF82866">
    <property type="entry name" value="Multidrug efflux transporter AcrB transmembrane domain"/>
    <property type="match status" value="2"/>
</dbReference>
<evidence type="ECO:0000313" key="3">
    <source>
        <dbReference type="Proteomes" id="UP000709959"/>
    </source>
</evidence>
<dbReference type="SUPFAM" id="SSF82714">
    <property type="entry name" value="Multidrug efflux transporter AcrB TolC docking domain, DN and DC subdomains"/>
    <property type="match status" value="2"/>
</dbReference>
<feature type="transmembrane region" description="Helical" evidence="1">
    <location>
        <begin position="392"/>
        <end position="412"/>
    </location>
</feature>
<dbReference type="Gene3D" id="3.30.2090.10">
    <property type="entry name" value="Multidrug efflux transporter AcrB TolC docking domain, DN and DC subdomains"/>
    <property type="match status" value="2"/>
</dbReference>
<dbReference type="Proteomes" id="UP000709959">
    <property type="component" value="Unassembled WGS sequence"/>
</dbReference>
<dbReference type="Gene3D" id="3.30.70.1320">
    <property type="entry name" value="Multidrug efflux transporter AcrB pore domain like"/>
    <property type="match status" value="1"/>
</dbReference>
<feature type="transmembrane region" description="Helical" evidence="1">
    <location>
        <begin position="987"/>
        <end position="1007"/>
    </location>
</feature>
<dbReference type="InterPro" id="IPR027463">
    <property type="entry name" value="AcrB_DN_DC_subdom"/>
</dbReference>
<feature type="transmembrane region" description="Helical" evidence="1">
    <location>
        <begin position="885"/>
        <end position="904"/>
    </location>
</feature>
<feature type="transmembrane region" description="Helical" evidence="1">
    <location>
        <begin position="460"/>
        <end position="484"/>
    </location>
</feature>
<dbReference type="PRINTS" id="PR00702">
    <property type="entry name" value="ACRIFLAVINRP"/>
</dbReference>
<name>A0A936K6A4_9BACT</name>
<dbReference type="SUPFAM" id="SSF82693">
    <property type="entry name" value="Multidrug efflux transporter AcrB pore domain, PN1, PN2, PC1 and PC2 subdomains"/>
    <property type="match status" value="2"/>
</dbReference>
<dbReference type="GO" id="GO:0042910">
    <property type="term" value="F:xenobiotic transmembrane transporter activity"/>
    <property type="evidence" value="ECO:0007669"/>
    <property type="project" value="TreeGrafter"/>
</dbReference>
<keyword evidence="1" id="KW-0812">Transmembrane</keyword>
<feature type="transmembrane region" description="Helical" evidence="1">
    <location>
        <begin position="911"/>
        <end position="931"/>
    </location>
</feature>
<dbReference type="Gene3D" id="1.20.1640.10">
    <property type="entry name" value="Multidrug efflux transporter AcrB transmembrane domain"/>
    <property type="match status" value="2"/>
</dbReference>
<sequence length="1050" mass="113779">MAIDPKLPNGPDIPIDPTMSHDPYAVYTPQHRTPIRRWFDWLLPRKGWVFALSIAWGLAGVFTFLNLKRDLFPDMSLPILSVLIQSPGRATPELELSVAQPTEQALGGMPGVKRVNTLVLPELVQVVVTFEGDTDPWRARQLVAERLSGVIGSYPSGTRPPLMSSASGRLHELMEIVLEGEKVDPMRLRDHTDQVLAPRLQAVPGVARVERLGGQERSLQITLIPEKVRSLGVSLDRVMAALEQSHQDLAAGVLEIQDKGWYMSVGNLAATPDEVRQLPVQAAKGIVTLGDIAEIREAPAFRRGLARHDGHEDVSLRIVKQPTAATLDVAEGVREAVAELKKGLPEGMRLDVIYDQGRLVTHALNGVTLALLVGGIFVAVVLIVLLGNLRGALLVLAVLPLATFGAAIPLHFAGLGINAMTLGGLAIAVGLLVDAAVIMVENLAHRLHEHQDHVEPRRVALTRAAAEVATPILIAVLVILAVFIPLLSMGGIAGKLYAPLAMAVASAMTISLVLTFTLVPALVERFLPPGSSLEEPRLVTAIKRFYKPGLDWAMHNGPLVRVLALGLTIPSIWLAMRLGTNFLPTLDERAFMLLSKVPAESSLEAVDQANIHLDSRLKAIPGVQSVYRRSGRAEVTEDPCPITDSEIMVILNPDADERAVGREVLEAAEVMPFPVEVNTPMQERIAEGIGGTPADIQVKLFNRNLEAVRGVLPELREHLSKLEGVRSVTSDTPDPMPRWRAVLDEEALRRLGVPRTLVAKTLQSALQGLESEIRFDGPQRIERIVRFPNDGRVSPATLKDTPLILEDGRALSLGQVVQFEETSTPTLVRRESAQRRIGLNIRTMGDLGGTAKRIERALEGVKLPEGTFVKLGGKIEEARETQRRLGIAIAVALTLVVGLLYLALKKWREVLVVIATLPDAFAGALFALWLAGETWNISSIVGMIGLFGVAVQNSLVLITQAKGLMEAGMPFEEALREASLGRVRPKLMTAGAAILGLMPMLFGFGGSELERPLAIAMVGGLITSTLFTLLALPSFYAWVGKPKETDHEHA</sequence>
<feature type="transmembrane region" description="Helical" evidence="1">
    <location>
        <begin position="937"/>
        <end position="959"/>
    </location>
</feature>
<evidence type="ECO:0000256" key="1">
    <source>
        <dbReference type="SAM" id="Phobius"/>
    </source>
</evidence>
<feature type="transmembrane region" description="Helical" evidence="1">
    <location>
        <begin position="496"/>
        <end position="523"/>
    </location>
</feature>
<dbReference type="EMBL" id="JADKCH010000002">
    <property type="protein sequence ID" value="MBK8571970.1"/>
    <property type="molecule type" value="Genomic_DNA"/>
</dbReference>
<dbReference type="AlphaFoldDB" id="A0A936K6A4"/>
<dbReference type="GO" id="GO:0005886">
    <property type="term" value="C:plasma membrane"/>
    <property type="evidence" value="ECO:0007669"/>
    <property type="project" value="TreeGrafter"/>
</dbReference>
<protein>
    <submittedName>
        <fullName evidence="2">Efflux RND transporter permease subunit</fullName>
    </submittedName>
</protein>
<dbReference type="Gene3D" id="3.30.70.1430">
    <property type="entry name" value="Multidrug efflux transporter AcrB pore domain"/>
    <property type="match status" value="2"/>
</dbReference>
<dbReference type="Pfam" id="PF00873">
    <property type="entry name" value="ACR_tran"/>
    <property type="match status" value="1"/>
</dbReference>
<gene>
    <name evidence="2" type="ORF">IPN91_04835</name>
</gene>
<dbReference type="Gene3D" id="3.30.70.1440">
    <property type="entry name" value="Multidrug efflux transporter AcrB pore domain"/>
    <property type="match status" value="1"/>
</dbReference>
<reference evidence="2 3" key="1">
    <citation type="submission" date="2020-10" db="EMBL/GenBank/DDBJ databases">
        <title>Connecting structure to function with the recovery of over 1000 high-quality activated sludge metagenome-assembled genomes encoding full-length rRNA genes using long-read sequencing.</title>
        <authorList>
            <person name="Singleton C.M."/>
            <person name="Petriglieri F."/>
            <person name="Kristensen J.M."/>
            <person name="Kirkegaard R.H."/>
            <person name="Michaelsen T.Y."/>
            <person name="Andersen M.H."/>
            <person name="Karst S.M."/>
            <person name="Dueholm M.S."/>
            <person name="Nielsen P.H."/>
            <person name="Albertsen M."/>
        </authorList>
    </citation>
    <scope>NUCLEOTIDE SEQUENCE [LARGE SCALE GENOMIC DNA]</scope>
    <source>
        <strain evidence="2">OdNE_18-Q3-R46-58_MAXAC.008</strain>
    </source>
</reference>
<feature type="transmembrane region" description="Helical" evidence="1">
    <location>
        <begin position="419"/>
        <end position="440"/>
    </location>
</feature>
<dbReference type="PANTHER" id="PTHR32063">
    <property type="match status" value="1"/>
</dbReference>
<keyword evidence="1" id="KW-1133">Transmembrane helix</keyword>
<feature type="transmembrane region" description="Helical" evidence="1">
    <location>
        <begin position="47"/>
        <end position="67"/>
    </location>
</feature>
<accession>A0A936K6A4</accession>
<proteinExistence type="predicted"/>
<keyword evidence="1" id="KW-0472">Membrane</keyword>